<accession>A0A5B7KI09</accession>
<evidence type="ECO:0000313" key="2">
    <source>
        <dbReference type="EMBL" id="MPD04225.1"/>
    </source>
</evidence>
<gene>
    <name evidence="2" type="ORF">E2C01_099900</name>
</gene>
<feature type="region of interest" description="Disordered" evidence="1">
    <location>
        <begin position="1"/>
        <end position="26"/>
    </location>
</feature>
<reference evidence="2 3" key="1">
    <citation type="submission" date="2019-05" db="EMBL/GenBank/DDBJ databases">
        <title>Another draft genome of Portunus trituberculatus and its Hox gene families provides insights of decapod evolution.</title>
        <authorList>
            <person name="Jeong J.-H."/>
            <person name="Song I."/>
            <person name="Kim S."/>
            <person name="Choi T."/>
            <person name="Kim D."/>
            <person name="Ryu S."/>
            <person name="Kim W."/>
        </authorList>
    </citation>
    <scope>NUCLEOTIDE SEQUENCE [LARGE SCALE GENOMIC DNA]</scope>
    <source>
        <tissue evidence="2">Muscle</tissue>
    </source>
</reference>
<dbReference type="AlphaFoldDB" id="A0A5B7KI09"/>
<name>A0A5B7KI09_PORTR</name>
<proteinExistence type="predicted"/>
<feature type="compositionally biased region" description="Low complexity" evidence="1">
    <location>
        <begin position="11"/>
        <end position="26"/>
    </location>
</feature>
<sequence>MPPGDNSLITSSSSSSSFSSSSSSCSACRRSSGCRSIFLLKAMKLSAAALVSSWRKNVEKSITLCKKTR</sequence>
<comment type="caution">
    <text evidence="2">The sequence shown here is derived from an EMBL/GenBank/DDBJ whole genome shotgun (WGS) entry which is preliminary data.</text>
</comment>
<organism evidence="2 3">
    <name type="scientific">Portunus trituberculatus</name>
    <name type="common">Swimming crab</name>
    <name type="synonym">Neptunus trituberculatus</name>
    <dbReference type="NCBI Taxonomy" id="210409"/>
    <lineage>
        <taxon>Eukaryota</taxon>
        <taxon>Metazoa</taxon>
        <taxon>Ecdysozoa</taxon>
        <taxon>Arthropoda</taxon>
        <taxon>Crustacea</taxon>
        <taxon>Multicrustacea</taxon>
        <taxon>Malacostraca</taxon>
        <taxon>Eumalacostraca</taxon>
        <taxon>Eucarida</taxon>
        <taxon>Decapoda</taxon>
        <taxon>Pleocyemata</taxon>
        <taxon>Brachyura</taxon>
        <taxon>Eubrachyura</taxon>
        <taxon>Portunoidea</taxon>
        <taxon>Portunidae</taxon>
        <taxon>Portuninae</taxon>
        <taxon>Portunus</taxon>
    </lineage>
</organism>
<evidence type="ECO:0000313" key="3">
    <source>
        <dbReference type="Proteomes" id="UP000324222"/>
    </source>
</evidence>
<dbReference type="EMBL" id="VSRR010139928">
    <property type="protein sequence ID" value="MPD04225.1"/>
    <property type="molecule type" value="Genomic_DNA"/>
</dbReference>
<dbReference type="Proteomes" id="UP000324222">
    <property type="component" value="Unassembled WGS sequence"/>
</dbReference>
<evidence type="ECO:0000256" key="1">
    <source>
        <dbReference type="SAM" id="MobiDB-lite"/>
    </source>
</evidence>
<protein>
    <submittedName>
        <fullName evidence="2">Uncharacterized protein</fullName>
    </submittedName>
</protein>
<keyword evidence="3" id="KW-1185">Reference proteome</keyword>